<dbReference type="EMBL" id="AJXU01000028">
    <property type="protein sequence ID" value="EIL90230.1"/>
    <property type="molecule type" value="Genomic_DNA"/>
</dbReference>
<dbReference type="InterPro" id="IPR035903">
    <property type="entry name" value="HesB-like_dom_sf"/>
</dbReference>
<evidence type="ECO:0000256" key="4">
    <source>
        <dbReference type="ARBA" id="ARBA00023014"/>
    </source>
</evidence>
<dbReference type="SUPFAM" id="SSF117916">
    <property type="entry name" value="Fe-S cluster assembly (FSCA) domain-like"/>
    <property type="match status" value="1"/>
</dbReference>
<evidence type="ECO:0000256" key="1">
    <source>
        <dbReference type="ARBA" id="ARBA00022485"/>
    </source>
</evidence>
<dbReference type="GO" id="GO:0005506">
    <property type="term" value="F:iron ion binding"/>
    <property type="evidence" value="ECO:0007669"/>
    <property type="project" value="InterPro"/>
</dbReference>
<keyword evidence="10" id="KW-1185">Reference proteome</keyword>
<dbReference type="AlphaFoldDB" id="I4VSN9"/>
<dbReference type="GO" id="GO:0051539">
    <property type="term" value="F:4 iron, 4 sulfur cluster binding"/>
    <property type="evidence" value="ECO:0007669"/>
    <property type="project" value="UniProtKB-UniRule"/>
</dbReference>
<dbReference type="PATRIC" id="fig|1163408.3.peg.1124"/>
<dbReference type="Pfam" id="PF01521">
    <property type="entry name" value="Fe-S_biosyn"/>
    <property type="match status" value="1"/>
</dbReference>
<dbReference type="Proteomes" id="UP000004210">
    <property type="component" value="Unassembled WGS sequence"/>
</dbReference>
<organism evidence="9 10">
    <name type="scientific">Rhodanobacter fulvus Jip2</name>
    <dbReference type="NCBI Taxonomy" id="1163408"/>
    <lineage>
        <taxon>Bacteria</taxon>
        <taxon>Pseudomonadati</taxon>
        <taxon>Pseudomonadota</taxon>
        <taxon>Gammaproteobacteria</taxon>
        <taxon>Lysobacterales</taxon>
        <taxon>Rhodanobacteraceae</taxon>
        <taxon>Rhodanobacter</taxon>
    </lineage>
</organism>
<keyword evidence="2 5" id="KW-0479">Metal-binding</keyword>
<evidence type="ECO:0000259" key="8">
    <source>
        <dbReference type="Pfam" id="PF01521"/>
    </source>
</evidence>
<dbReference type="HAMAP" id="MF_01637">
    <property type="entry name" value="Fe_S_biogen_NfuA"/>
    <property type="match status" value="1"/>
</dbReference>
<comment type="caution">
    <text evidence="9">The sequence shown here is derived from an EMBL/GenBank/DDBJ whole genome shotgun (WGS) entry which is preliminary data.</text>
</comment>
<evidence type="ECO:0000313" key="9">
    <source>
        <dbReference type="EMBL" id="EIL90230.1"/>
    </source>
</evidence>
<dbReference type="SUPFAM" id="SSF89360">
    <property type="entry name" value="HesB-like domain"/>
    <property type="match status" value="1"/>
</dbReference>
<dbReference type="GO" id="GO:0051604">
    <property type="term" value="P:protein maturation"/>
    <property type="evidence" value="ECO:0007669"/>
    <property type="project" value="UniProtKB-UniRule"/>
</dbReference>
<dbReference type="InterPro" id="IPR000361">
    <property type="entry name" value="ATAP_core_dom"/>
</dbReference>
<dbReference type="InterPro" id="IPR017726">
    <property type="entry name" value="Fe/S_biogenesis_protein_NfuA"/>
</dbReference>
<dbReference type="Gene3D" id="3.30.300.130">
    <property type="entry name" value="Fe-S cluster assembly (FSCA)"/>
    <property type="match status" value="1"/>
</dbReference>
<dbReference type="InterPro" id="IPR034904">
    <property type="entry name" value="FSCA_dom_sf"/>
</dbReference>
<feature type="binding site" evidence="5">
    <location>
        <position position="166"/>
    </location>
    <ligand>
        <name>[4Fe-4S] cluster</name>
        <dbReference type="ChEBI" id="CHEBI:49883"/>
    </ligand>
</feature>
<evidence type="ECO:0000256" key="3">
    <source>
        <dbReference type="ARBA" id="ARBA00023004"/>
    </source>
</evidence>
<sequence length="218" mass="23366">MVLISRSSGASFGGVGMIDISERAQQHFLRLLSQQGIDDLSIRLRVTAPGTPAANCELEFCEPVDLIGGEWTIECAGFNFHIDGDSARWLDNATIDFEPTSTGGQLNIRAPMIKGHVPGAEAGLIERVRYVLEAEVNPKLASHGGRVSLLEIDADGVVLLQFGGGCHGCGMVDVTLKQGVEKTLRERVPEITAVRDATDHAGGEKPYYRKHEGTSAAV</sequence>
<comment type="similarity">
    <text evidence="5">Belongs to the NfuA family.</text>
</comment>
<gene>
    <name evidence="5" type="primary">nfuA</name>
    <name evidence="9" type="ORF">UU9_05479</name>
</gene>
<protein>
    <recommendedName>
        <fullName evidence="5">Fe/S biogenesis protein NfuA</fullName>
    </recommendedName>
</protein>
<keyword evidence="3 5" id="KW-0408">Iron</keyword>
<proteinExistence type="inferred from homology"/>
<name>I4VSN9_9GAMM</name>
<dbReference type="PANTHER" id="PTHR11178:SF51">
    <property type="entry name" value="FE_S BIOGENESIS PROTEIN NFUA"/>
    <property type="match status" value="1"/>
</dbReference>
<feature type="region of interest" description="Disordered" evidence="6">
    <location>
        <begin position="196"/>
        <end position="218"/>
    </location>
</feature>
<accession>I4VSN9</accession>
<feature type="domain" description="NIF system FeS cluster assembly NifU C-terminal" evidence="7">
    <location>
        <begin position="128"/>
        <end position="194"/>
    </location>
</feature>
<dbReference type="InterPro" id="IPR001075">
    <property type="entry name" value="NIF_FeS_clus_asmbl_NifU_C"/>
</dbReference>
<feature type="domain" description="Core" evidence="8">
    <location>
        <begin position="18"/>
        <end position="117"/>
    </location>
</feature>
<dbReference type="Pfam" id="PF01106">
    <property type="entry name" value="NifU"/>
    <property type="match status" value="1"/>
</dbReference>
<evidence type="ECO:0000259" key="7">
    <source>
        <dbReference type="Pfam" id="PF01106"/>
    </source>
</evidence>
<evidence type="ECO:0000256" key="2">
    <source>
        <dbReference type="ARBA" id="ARBA00022723"/>
    </source>
</evidence>
<dbReference type="GO" id="GO:0016226">
    <property type="term" value="P:iron-sulfur cluster assembly"/>
    <property type="evidence" value="ECO:0007669"/>
    <property type="project" value="UniProtKB-UniRule"/>
</dbReference>
<dbReference type="PANTHER" id="PTHR11178">
    <property type="entry name" value="IRON-SULFUR CLUSTER SCAFFOLD PROTEIN NFU-RELATED"/>
    <property type="match status" value="1"/>
</dbReference>
<comment type="cofactor">
    <cofactor evidence="5">
        <name>[4Fe-4S] cluster</name>
        <dbReference type="ChEBI" id="CHEBI:49883"/>
    </cofactor>
    <text evidence="5">Binds 1 [4Fe-4S] cluster per subunit. The cluster is presumably bound at the interface of two monomers.</text>
</comment>
<dbReference type="STRING" id="1163408.UU9_05479"/>
<feature type="binding site" evidence="5">
    <location>
        <position position="169"/>
    </location>
    <ligand>
        <name>[4Fe-4S] cluster</name>
        <dbReference type="ChEBI" id="CHEBI:49883"/>
    </ligand>
</feature>
<comment type="function">
    <text evidence="5">Involved in iron-sulfur cluster biogenesis. Binds a 4Fe-4S cluster, can transfer this cluster to apoproteins, and thereby intervenes in the maturation of Fe/S proteins. Could also act as a scaffold/chaperone for damaged Fe/S proteins.</text>
</comment>
<dbReference type="eggNOG" id="COG0694">
    <property type="taxonomic scope" value="Bacteria"/>
</dbReference>
<keyword evidence="1 5" id="KW-0004">4Fe-4S</keyword>
<evidence type="ECO:0000313" key="10">
    <source>
        <dbReference type="Proteomes" id="UP000004210"/>
    </source>
</evidence>
<keyword evidence="4 5" id="KW-0411">Iron-sulfur</keyword>
<dbReference type="eggNOG" id="COG0316">
    <property type="taxonomic scope" value="Bacteria"/>
</dbReference>
<reference evidence="9 10" key="1">
    <citation type="journal article" date="2012" name="J. Bacteriol.">
        <title>Genome sequences for six rhodanobacter strains, isolated from soils and the terrestrial subsurface, with variable denitrification capabilities.</title>
        <authorList>
            <person name="Kostka J.E."/>
            <person name="Green S.J."/>
            <person name="Rishishwar L."/>
            <person name="Prakash O."/>
            <person name="Katz L.S."/>
            <person name="Marino-Ramirez L."/>
            <person name="Jordan I.K."/>
            <person name="Munk C."/>
            <person name="Ivanova N."/>
            <person name="Mikhailova N."/>
            <person name="Watson D.B."/>
            <person name="Brown S.D."/>
            <person name="Palumbo A.V."/>
            <person name="Brooks S.C."/>
        </authorList>
    </citation>
    <scope>NUCLEOTIDE SEQUENCE [LARGE SCALE GENOMIC DNA]</scope>
    <source>
        <strain evidence="10">Jip2T</strain>
    </source>
</reference>
<dbReference type="Gene3D" id="2.60.300.12">
    <property type="entry name" value="HesB-like domain"/>
    <property type="match status" value="1"/>
</dbReference>
<comment type="subunit">
    <text evidence="5">Homodimer.</text>
</comment>
<evidence type="ECO:0000256" key="5">
    <source>
        <dbReference type="HAMAP-Rule" id="MF_01637"/>
    </source>
</evidence>
<evidence type="ECO:0000256" key="6">
    <source>
        <dbReference type="SAM" id="MobiDB-lite"/>
    </source>
</evidence>